<organism evidence="1 2">
    <name type="scientific">Olpidium bornovanus</name>
    <dbReference type="NCBI Taxonomy" id="278681"/>
    <lineage>
        <taxon>Eukaryota</taxon>
        <taxon>Fungi</taxon>
        <taxon>Fungi incertae sedis</taxon>
        <taxon>Olpidiomycota</taxon>
        <taxon>Olpidiomycotina</taxon>
        <taxon>Olpidiomycetes</taxon>
        <taxon>Olpidiales</taxon>
        <taxon>Olpidiaceae</taxon>
        <taxon>Olpidium</taxon>
    </lineage>
</organism>
<reference evidence="1 2" key="1">
    <citation type="journal article" name="Sci. Rep.">
        <title>Genome-scale phylogenetic analyses confirm Olpidium as the closest living zoosporic fungus to the non-flagellated, terrestrial fungi.</title>
        <authorList>
            <person name="Chang Y."/>
            <person name="Rochon D."/>
            <person name="Sekimoto S."/>
            <person name="Wang Y."/>
            <person name="Chovatia M."/>
            <person name="Sandor L."/>
            <person name="Salamov A."/>
            <person name="Grigoriev I.V."/>
            <person name="Stajich J.E."/>
            <person name="Spatafora J.W."/>
        </authorList>
    </citation>
    <scope>NUCLEOTIDE SEQUENCE [LARGE SCALE GENOMIC DNA]</scope>
    <source>
        <strain evidence="1">S191</strain>
    </source>
</reference>
<accession>A0A8H8A0Q1</accession>
<feature type="non-terminal residue" evidence="1">
    <location>
        <position position="1"/>
    </location>
</feature>
<dbReference type="AlphaFoldDB" id="A0A8H8A0Q1"/>
<gene>
    <name evidence="1" type="ORF">BJ554DRAFT_3514</name>
</gene>
<sequence>QAEIAYKKKIELQETKIANLGARFVALCFSIRVGLARFPDWGGVLAAHLLICGVNPHHPRYSGTSYKTLKRRRDLEIEGFTNDILILRKQLKVLEKHILKFGPVEDRELQLLTIGGVSGRFATPRFRLQMRPE</sequence>
<name>A0A8H8A0Q1_9FUNG</name>
<dbReference type="OrthoDB" id="191169at2759"/>
<evidence type="ECO:0000313" key="2">
    <source>
        <dbReference type="Proteomes" id="UP000673691"/>
    </source>
</evidence>
<keyword evidence="2" id="KW-1185">Reference proteome</keyword>
<proteinExistence type="predicted"/>
<dbReference type="Proteomes" id="UP000673691">
    <property type="component" value="Unassembled WGS sequence"/>
</dbReference>
<dbReference type="EMBL" id="JAEFCI010001603">
    <property type="protein sequence ID" value="KAG5462795.1"/>
    <property type="molecule type" value="Genomic_DNA"/>
</dbReference>
<comment type="caution">
    <text evidence="1">The sequence shown here is derived from an EMBL/GenBank/DDBJ whole genome shotgun (WGS) entry which is preliminary data.</text>
</comment>
<protein>
    <submittedName>
        <fullName evidence="1">Uncharacterized protein</fullName>
    </submittedName>
</protein>
<evidence type="ECO:0000313" key="1">
    <source>
        <dbReference type="EMBL" id="KAG5462795.1"/>
    </source>
</evidence>